<dbReference type="Proteomes" id="UP001446871">
    <property type="component" value="Unassembled WGS sequence"/>
</dbReference>
<proteinExistence type="predicted"/>
<organism evidence="1 2">
    <name type="scientific">Apiospora saccharicola</name>
    <dbReference type="NCBI Taxonomy" id="335842"/>
    <lineage>
        <taxon>Eukaryota</taxon>
        <taxon>Fungi</taxon>
        <taxon>Dikarya</taxon>
        <taxon>Ascomycota</taxon>
        <taxon>Pezizomycotina</taxon>
        <taxon>Sordariomycetes</taxon>
        <taxon>Xylariomycetidae</taxon>
        <taxon>Amphisphaeriales</taxon>
        <taxon>Apiosporaceae</taxon>
        <taxon>Apiospora</taxon>
    </lineage>
</organism>
<name>A0ABR1UWH9_9PEZI</name>
<gene>
    <name evidence="1" type="ORF">PG996_007919</name>
</gene>
<protein>
    <submittedName>
        <fullName evidence="1">Uncharacterized protein</fullName>
    </submittedName>
</protein>
<evidence type="ECO:0000313" key="2">
    <source>
        <dbReference type="Proteomes" id="UP001446871"/>
    </source>
</evidence>
<dbReference type="EMBL" id="JAQQWM010000005">
    <property type="protein sequence ID" value="KAK8063267.1"/>
    <property type="molecule type" value="Genomic_DNA"/>
</dbReference>
<evidence type="ECO:0000313" key="1">
    <source>
        <dbReference type="EMBL" id="KAK8063267.1"/>
    </source>
</evidence>
<keyword evidence="2" id="KW-1185">Reference proteome</keyword>
<accession>A0ABR1UWH9</accession>
<reference evidence="1 2" key="1">
    <citation type="submission" date="2023-01" db="EMBL/GenBank/DDBJ databases">
        <title>Analysis of 21 Apiospora genomes using comparative genomics revels a genus with tremendous synthesis potential of carbohydrate active enzymes and secondary metabolites.</title>
        <authorList>
            <person name="Sorensen T."/>
        </authorList>
    </citation>
    <scope>NUCLEOTIDE SEQUENCE [LARGE SCALE GENOMIC DNA]</scope>
    <source>
        <strain evidence="1 2">CBS 83171</strain>
    </source>
</reference>
<comment type="caution">
    <text evidence="1">The sequence shown here is derived from an EMBL/GenBank/DDBJ whole genome shotgun (WGS) entry which is preliminary data.</text>
</comment>
<sequence>MYVGIRAVNDQVNIYGLPEFDVRILQPSGQEVEDVDPVLATGPEHGRQVIGQAIAPGEPSSDHGVLPSDKIHRVKAEVRLDDVLHHLFVVTRADCSVDKTANSVEVQGGEGEVKHASTPSGDVLIQHGKNSLSEFVLRGELGGTGLGPAFHLGGCEPDDVVALR</sequence>